<evidence type="ECO:0000259" key="8">
    <source>
        <dbReference type="Pfam" id="PF12717"/>
    </source>
</evidence>
<feature type="region of interest" description="Disordered" evidence="7">
    <location>
        <begin position="1212"/>
        <end position="1231"/>
    </location>
</feature>
<evidence type="ECO:0000313" key="9">
    <source>
        <dbReference type="EMBL" id="CAB3369725.1"/>
    </source>
</evidence>
<dbReference type="GO" id="GO:0005634">
    <property type="term" value="C:nucleus"/>
    <property type="evidence" value="ECO:0007669"/>
    <property type="project" value="UniProtKB-SubCell"/>
</dbReference>
<dbReference type="SUPFAM" id="SSF48371">
    <property type="entry name" value="ARM repeat"/>
    <property type="match status" value="1"/>
</dbReference>
<dbReference type="InterPro" id="IPR016024">
    <property type="entry name" value="ARM-type_fold"/>
</dbReference>
<evidence type="ECO:0000256" key="4">
    <source>
        <dbReference type="ARBA" id="ARBA00023067"/>
    </source>
</evidence>
<keyword evidence="2" id="KW-0132">Cell division</keyword>
<comment type="caution">
    <text evidence="9">The sequence shown here is derived from an EMBL/GenBank/DDBJ whole genome shotgun (WGS) entry which is preliminary data.</text>
</comment>
<reference evidence="9 10" key="1">
    <citation type="submission" date="2020-04" db="EMBL/GenBank/DDBJ databases">
        <authorList>
            <person name="Alioto T."/>
            <person name="Alioto T."/>
            <person name="Gomez Garrido J."/>
        </authorList>
    </citation>
    <scope>NUCLEOTIDE SEQUENCE [LARGE SCALE GENOMIC DNA]</scope>
</reference>
<organism evidence="9 10">
    <name type="scientific">Cloeon dipterum</name>
    <dbReference type="NCBI Taxonomy" id="197152"/>
    <lineage>
        <taxon>Eukaryota</taxon>
        <taxon>Metazoa</taxon>
        <taxon>Ecdysozoa</taxon>
        <taxon>Arthropoda</taxon>
        <taxon>Hexapoda</taxon>
        <taxon>Insecta</taxon>
        <taxon>Pterygota</taxon>
        <taxon>Palaeoptera</taxon>
        <taxon>Ephemeroptera</taxon>
        <taxon>Pisciforma</taxon>
        <taxon>Baetidae</taxon>
        <taxon>Cloeon</taxon>
    </lineage>
</organism>
<dbReference type="PANTHER" id="PTHR14222">
    <property type="entry name" value="CONDENSIN"/>
    <property type="match status" value="1"/>
</dbReference>
<gene>
    <name evidence="9" type="ORF">CLODIP_2_CD04261</name>
</gene>
<dbReference type="PANTHER" id="PTHR14222:SF1">
    <property type="entry name" value="CONDENSIN-2 COMPLEX SUBUNIT D3"/>
    <property type="match status" value="1"/>
</dbReference>
<evidence type="ECO:0000256" key="7">
    <source>
        <dbReference type="SAM" id="MobiDB-lite"/>
    </source>
</evidence>
<evidence type="ECO:0000256" key="5">
    <source>
        <dbReference type="ARBA" id="ARBA00023242"/>
    </source>
</evidence>
<dbReference type="InterPro" id="IPR032682">
    <property type="entry name" value="Cnd1_C"/>
</dbReference>
<feature type="domain" description="Condensin complex subunit 1 C-terminal" evidence="8">
    <location>
        <begin position="913"/>
        <end position="1079"/>
    </location>
</feature>
<dbReference type="InterPro" id="IPR011989">
    <property type="entry name" value="ARM-like"/>
</dbReference>
<comment type="subcellular location">
    <subcellularLocation>
        <location evidence="1">Nucleus</location>
    </subcellularLocation>
</comment>
<dbReference type="GO" id="GO:0010032">
    <property type="term" value="P:meiotic chromosome condensation"/>
    <property type="evidence" value="ECO:0007669"/>
    <property type="project" value="TreeGrafter"/>
</dbReference>
<name>A0A8S1CN99_9INSE</name>
<feature type="compositionally biased region" description="Acidic residues" evidence="7">
    <location>
        <begin position="1221"/>
        <end position="1231"/>
    </location>
</feature>
<dbReference type="GO" id="GO:0051301">
    <property type="term" value="P:cell division"/>
    <property type="evidence" value="ECO:0007669"/>
    <property type="project" value="UniProtKB-KW"/>
</dbReference>
<dbReference type="GO" id="GO:0007076">
    <property type="term" value="P:mitotic chromosome condensation"/>
    <property type="evidence" value="ECO:0007669"/>
    <property type="project" value="InterPro"/>
</dbReference>
<evidence type="ECO:0000256" key="1">
    <source>
        <dbReference type="ARBA" id="ARBA00004123"/>
    </source>
</evidence>
<keyword evidence="6" id="KW-0131">Cell cycle</keyword>
<evidence type="ECO:0000256" key="2">
    <source>
        <dbReference type="ARBA" id="ARBA00022618"/>
    </source>
</evidence>
<evidence type="ECO:0000313" key="10">
    <source>
        <dbReference type="Proteomes" id="UP000494165"/>
    </source>
</evidence>
<dbReference type="Pfam" id="PF12717">
    <property type="entry name" value="Cnd1"/>
    <property type="match status" value="1"/>
</dbReference>
<dbReference type="Gene3D" id="1.25.10.10">
    <property type="entry name" value="Leucine-rich Repeat Variant"/>
    <property type="match status" value="2"/>
</dbReference>
<keyword evidence="3" id="KW-0498">Mitosis</keyword>
<keyword evidence="5" id="KW-0539">Nucleus</keyword>
<keyword evidence="10" id="KW-1185">Reference proteome</keyword>
<accession>A0A8S1CN99</accession>
<dbReference type="Proteomes" id="UP000494165">
    <property type="component" value="Unassembled WGS sequence"/>
</dbReference>
<evidence type="ECO:0000256" key="6">
    <source>
        <dbReference type="ARBA" id="ARBA00023306"/>
    </source>
</evidence>
<sequence>MELASKFAKWILPIDERFVDAAWVKELFEIDSGPYDDDEDFEMRVNNLIDASETLRRAFESPGFRQGEFSAQFWCEMKSRGLHHRNLLPYISYFASSYSKNPENLKADIVGLIVASVYLKLLSLPGAVVYDMFHQVIYDYCVDKLCMASNQKQTGKKRNAGSQSWQYNVTKKVDVLLDDLIRLQQAGFLTDRNLAINVTVKRLAEMLIGENVLIRDFSIEEKSIAFKAYKALFIACDEEVNTSLVLEQLLSNALSLSAPLSQVRHHFETVSNFVAHLLAKKEAKDVWSVVIVFVQQLLARSVERAESRQQAAHLTTTLLEKMPMQLRNCVLRWAFTQLAFSERSTHRLITLELFHQILQLPEFDDCDSNELVKEEENEEDEPEEIDPLLHSLVHFPFSGGSRAIKHIHILCLVLFRIDDVAPMIRTKALNMLSDILLCADKEPLAQVVQETFVVPFTQPVEIECRVSVLWQGRFDFLRLVLDNDAQVPSATTIANLLAAISEDERVYVRKAALQALVSLAKLSHHWLSPSFLELLSSHCRDPAVMIRKQVIICMSELLKEHFESIPSVVDNWVLSVLPCLQDPESKAQELVQEHFHDVFFENMRAFNPGMSGQSLLPWNILRLAANFNLKKLLSDSFKIWAKEKRLPHNFVAIVKSYIETSFNKEAWMLLAILAESQDIPDVQFAHEYFKQHSQQIKKISVPFHESYIECDNLKLFFDKLQTEISTMYLVMRVLMLDAKSLGANETKELSHLLCKKVENLSFATDLIGTAIDLIAAIDIANKQMNAFQIWCKAVHKKLDSKICSYLKREGHAPPDSTEEIKMREITTLGDIVRASSMSDYSSKLSSALISVVLHGQKDAGTCNHKELAFAATPRLRAAATVALGKIAILQEQVAFQVVGVFQHLLKTSSDNIMRCNVLTVLADLIGKYATLVESIVAEIEMCLHDPDADMRRHALIVVVQLLQGDFVKLKGTTLLFYLLTTLCDLESDLRDMTASYLTNTLIAKEPNIFQQNIISAIVLLNAYENHNRFSKIKVSQEKVKKLALVGVDNTNKRMLVYTFMLEYMSDDHRFDSLHRICTQILGGFVDGLFLLGTEDHILADALAVLSCEQIRLRCMKVTTEGDATDADEAFSKLYDQTKKLFVAQEVKKKIMENIVPIIKSLRVKLRKARSPLADDLMRFLRDLMRDFKSEIDEIFAGDKQLVEEIAFDLRQLEDQEKTGNGEEDDQAQDSD</sequence>
<dbReference type="OrthoDB" id="10263978at2759"/>
<dbReference type="GO" id="GO:0000796">
    <property type="term" value="C:condensin complex"/>
    <property type="evidence" value="ECO:0007669"/>
    <property type="project" value="TreeGrafter"/>
</dbReference>
<dbReference type="EMBL" id="CADEPI010000047">
    <property type="protein sequence ID" value="CAB3369725.1"/>
    <property type="molecule type" value="Genomic_DNA"/>
</dbReference>
<dbReference type="GO" id="GO:0000779">
    <property type="term" value="C:condensed chromosome, centromeric region"/>
    <property type="evidence" value="ECO:0007669"/>
    <property type="project" value="TreeGrafter"/>
</dbReference>
<proteinExistence type="predicted"/>
<dbReference type="GO" id="GO:0042393">
    <property type="term" value="F:histone binding"/>
    <property type="evidence" value="ECO:0007669"/>
    <property type="project" value="TreeGrafter"/>
</dbReference>
<protein>
    <recommendedName>
        <fullName evidence="8">Condensin complex subunit 1 C-terminal domain-containing protein</fullName>
    </recommendedName>
</protein>
<keyword evidence="4" id="KW-0226">DNA condensation</keyword>
<evidence type="ECO:0000256" key="3">
    <source>
        <dbReference type="ARBA" id="ARBA00022776"/>
    </source>
</evidence>
<dbReference type="AlphaFoldDB" id="A0A8S1CN99"/>
<dbReference type="InterPro" id="IPR026971">
    <property type="entry name" value="CND1/NCAPD3"/>
</dbReference>